<dbReference type="Pfam" id="PF01614">
    <property type="entry name" value="IclR_C"/>
    <property type="match status" value="1"/>
</dbReference>
<protein>
    <submittedName>
        <fullName evidence="6">Transcriptional regulator, IclR family protein</fullName>
    </submittedName>
</protein>
<dbReference type="GO" id="GO:0003677">
    <property type="term" value="F:DNA binding"/>
    <property type="evidence" value="ECO:0007669"/>
    <property type="project" value="UniProtKB-KW"/>
</dbReference>
<dbReference type="InterPro" id="IPR050707">
    <property type="entry name" value="HTH_MetabolicPath_Reg"/>
</dbReference>
<evidence type="ECO:0000256" key="3">
    <source>
        <dbReference type="ARBA" id="ARBA00023163"/>
    </source>
</evidence>
<keyword evidence="7" id="KW-1185">Reference proteome</keyword>
<dbReference type="SUPFAM" id="SSF55781">
    <property type="entry name" value="GAF domain-like"/>
    <property type="match status" value="1"/>
</dbReference>
<keyword evidence="3" id="KW-0804">Transcription</keyword>
<evidence type="ECO:0000256" key="4">
    <source>
        <dbReference type="SAM" id="MobiDB-lite"/>
    </source>
</evidence>
<keyword evidence="1" id="KW-0805">Transcription regulation</keyword>
<dbReference type="OrthoDB" id="5112988at2"/>
<gene>
    <name evidence="6" type="ordered locus">MSMEG_3396</name>
</gene>
<proteinExistence type="predicted"/>
<feature type="region of interest" description="Disordered" evidence="4">
    <location>
        <begin position="1"/>
        <end position="22"/>
    </location>
</feature>
<dbReference type="PATRIC" id="fig|246196.19.peg.3353"/>
<evidence type="ECO:0000256" key="2">
    <source>
        <dbReference type="ARBA" id="ARBA00023125"/>
    </source>
</evidence>
<dbReference type="GO" id="GO:0003700">
    <property type="term" value="F:DNA-binding transcription factor activity"/>
    <property type="evidence" value="ECO:0007669"/>
    <property type="project" value="TreeGrafter"/>
</dbReference>
<keyword evidence="2" id="KW-0238">DNA-binding</keyword>
<dbReference type="InterPro" id="IPR005471">
    <property type="entry name" value="Tscrpt_reg_IclR_N"/>
</dbReference>
<dbReference type="Gene3D" id="1.10.10.10">
    <property type="entry name" value="Winged helix-like DNA-binding domain superfamily/Winged helix DNA-binding domain"/>
    <property type="match status" value="1"/>
</dbReference>
<dbReference type="Proteomes" id="UP000000757">
    <property type="component" value="Chromosome"/>
</dbReference>
<evidence type="ECO:0000256" key="1">
    <source>
        <dbReference type="ARBA" id="ARBA00023015"/>
    </source>
</evidence>
<dbReference type="InterPro" id="IPR014757">
    <property type="entry name" value="Tscrpt_reg_IclR_C"/>
</dbReference>
<dbReference type="eggNOG" id="COG1414">
    <property type="taxonomic scope" value="Bacteria"/>
</dbReference>
<evidence type="ECO:0000313" key="7">
    <source>
        <dbReference type="Proteomes" id="UP000000757"/>
    </source>
</evidence>
<feature type="domain" description="HTH iclR-type" evidence="5">
    <location>
        <begin position="25"/>
        <end position="85"/>
    </location>
</feature>
<dbReference type="Gene3D" id="3.30.450.40">
    <property type="match status" value="1"/>
</dbReference>
<organism evidence="6 7">
    <name type="scientific">Mycolicibacterium smegmatis (strain ATCC 700084 / mc(2)155)</name>
    <name type="common">Mycobacterium smegmatis</name>
    <dbReference type="NCBI Taxonomy" id="246196"/>
    <lineage>
        <taxon>Bacteria</taxon>
        <taxon>Bacillati</taxon>
        <taxon>Actinomycetota</taxon>
        <taxon>Actinomycetes</taxon>
        <taxon>Mycobacteriales</taxon>
        <taxon>Mycobacteriaceae</taxon>
        <taxon>Mycolicibacterium</taxon>
    </lineage>
</organism>
<dbReference type="Pfam" id="PF09339">
    <property type="entry name" value="HTH_IclR"/>
    <property type="match status" value="1"/>
</dbReference>
<dbReference type="PANTHER" id="PTHR30136">
    <property type="entry name" value="HELIX-TURN-HELIX TRANSCRIPTIONAL REGULATOR, ICLR FAMILY"/>
    <property type="match status" value="1"/>
</dbReference>
<evidence type="ECO:0000313" key="6">
    <source>
        <dbReference type="EMBL" id="ABK71376.1"/>
    </source>
</evidence>
<accession>A0QXR4</accession>
<sequence>MWFNGSMTPERSAHSEPANPVRKRHRMVDRVAGILELAARNHDGLTLTELARLLDAPLSSLQGLVNGLVAAGYLDEHDRRYRLGGAPYLLNLMAGRHLVTQVGHQELEAVHADAGLTTLLSVVVGQGVFYVDSCSSTPRYDYLAKNLVRRSLIRTSSGWVLLAGFARRDLWSYLGSLPAEDDANRERFLNTLETIQETGVCAAPHISDVADGVAVAVREGGRTVAAVSVVGPHEEIHSRRDELVDLLTSHRRRWEQAD</sequence>
<dbReference type="InterPro" id="IPR029016">
    <property type="entry name" value="GAF-like_dom_sf"/>
</dbReference>
<dbReference type="GO" id="GO:0045892">
    <property type="term" value="P:negative regulation of DNA-templated transcription"/>
    <property type="evidence" value="ECO:0007669"/>
    <property type="project" value="TreeGrafter"/>
</dbReference>
<dbReference type="EMBL" id="CP000480">
    <property type="protein sequence ID" value="ABK71376.1"/>
    <property type="molecule type" value="Genomic_DNA"/>
</dbReference>
<dbReference type="AlphaFoldDB" id="A0QXR4"/>
<dbReference type="SUPFAM" id="SSF46785">
    <property type="entry name" value="Winged helix' DNA-binding domain"/>
    <property type="match status" value="1"/>
</dbReference>
<dbReference type="PROSITE" id="PS51077">
    <property type="entry name" value="HTH_ICLR"/>
    <property type="match status" value="1"/>
</dbReference>
<reference evidence="6 7" key="1">
    <citation type="submission" date="2006-10" db="EMBL/GenBank/DDBJ databases">
        <authorList>
            <person name="Fleischmann R.D."/>
            <person name="Dodson R.J."/>
            <person name="Haft D.H."/>
            <person name="Merkel J.S."/>
            <person name="Nelson W.C."/>
            <person name="Fraser C.M."/>
        </authorList>
    </citation>
    <scope>NUCLEOTIDE SEQUENCE [LARGE SCALE GENOMIC DNA]</scope>
    <source>
        <strain evidence="7">ATCC 700084 / mc(2)155</strain>
    </source>
</reference>
<dbReference type="PaxDb" id="246196-MSMEI_3316"/>
<dbReference type="STRING" id="246196.MSMEG_3396"/>
<name>A0QXR4_MYCS2</name>
<dbReference type="InterPro" id="IPR036390">
    <property type="entry name" value="WH_DNA-bd_sf"/>
</dbReference>
<dbReference type="KEGG" id="msm:MSMEG_3396"/>
<evidence type="ECO:0000259" key="5">
    <source>
        <dbReference type="PROSITE" id="PS51077"/>
    </source>
</evidence>
<dbReference type="PANTHER" id="PTHR30136:SF35">
    <property type="entry name" value="HTH-TYPE TRANSCRIPTIONAL REGULATOR RV1719"/>
    <property type="match status" value="1"/>
</dbReference>
<dbReference type="InterPro" id="IPR036388">
    <property type="entry name" value="WH-like_DNA-bd_sf"/>
</dbReference>